<dbReference type="AlphaFoldDB" id="A0A8J6U8P3"/>
<protein>
    <submittedName>
        <fullName evidence="5">Sugar transferase</fullName>
    </submittedName>
</protein>
<evidence type="ECO:0000259" key="4">
    <source>
        <dbReference type="Pfam" id="PF02397"/>
    </source>
</evidence>
<dbReference type="PANTHER" id="PTHR30576">
    <property type="entry name" value="COLANIC BIOSYNTHESIS UDP-GLUCOSE LIPID CARRIER TRANSFERASE"/>
    <property type="match status" value="1"/>
</dbReference>
<accession>A0A8J6U8P3</accession>
<evidence type="ECO:0000256" key="1">
    <source>
        <dbReference type="ARBA" id="ARBA00006464"/>
    </source>
</evidence>
<proteinExistence type="inferred from homology"/>
<dbReference type="RefSeq" id="WP_188165395.1">
    <property type="nucleotide sequence ID" value="NZ_JACVVX010000004.1"/>
</dbReference>
<feature type="transmembrane region" description="Helical" evidence="3">
    <location>
        <begin position="25"/>
        <end position="49"/>
    </location>
</feature>
<keyword evidence="3" id="KW-0472">Membrane</keyword>
<dbReference type="PANTHER" id="PTHR30576:SF10">
    <property type="entry name" value="SLL5057 PROTEIN"/>
    <property type="match status" value="1"/>
</dbReference>
<comment type="caution">
    <text evidence="5">The sequence shown here is derived from an EMBL/GenBank/DDBJ whole genome shotgun (WGS) entry which is preliminary data.</text>
</comment>
<organism evidence="5 6">
    <name type="scientific">Oryzicola mucosus</name>
    <dbReference type="NCBI Taxonomy" id="2767425"/>
    <lineage>
        <taxon>Bacteria</taxon>
        <taxon>Pseudomonadati</taxon>
        <taxon>Pseudomonadota</taxon>
        <taxon>Alphaproteobacteria</taxon>
        <taxon>Hyphomicrobiales</taxon>
        <taxon>Phyllobacteriaceae</taxon>
        <taxon>Oryzicola</taxon>
    </lineage>
</organism>
<keyword evidence="2" id="KW-0270">Exopolysaccharide synthesis</keyword>
<evidence type="ECO:0000313" key="6">
    <source>
        <dbReference type="Proteomes" id="UP000643405"/>
    </source>
</evidence>
<evidence type="ECO:0000256" key="2">
    <source>
        <dbReference type="ARBA" id="ARBA00023169"/>
    </source>
</evidence>
<dbReference type="EMBL" id="JACVVX010000004">
    <property type="protein sequence ID" value="MBD0415977.1"/>
    <property type="molecule type" value="Genomic_DNA"/>
</dbReference>
<keyword evidence="5" id="KW-0808">Transferase</keyword>
<feature type="domain" description="Bacterial sugar transferase" evidence="4">
    <location>
        <begin position="23"/>
        <end position="194"/>
    </location>
</feature>
<keyword evidence="3" id="KW-0812">Transmembrane</keyword>
<dbReference type="Proteomes" id="UP000643405">
    <property type="component" value="Unassembled WGS sequence"/>
</dbReference>
<gene>
    <name evidence="5" type="ORF">ICI42_15055</name>
</gene>
<sequence>MTEGRSAESGALATGARSYDRWKRVIDIAACLLGGLVALPILGIAGLAVKLNSPGPVVFAQVRVGRDGRLFKCRKLRSMHVGTPSRPTHEVGVASITTVGRYLRASKVDELPQLWNVLKGEMSLVGPRPCLPEQDLLVRLRREQGALSVRPGITGLAQVQNVDMSDPERLAAIDAHYVRDRSFGLDLRILWKTLPF</sequence>
<reference evidence="5" key="1">
    <citation type="submission" date="2020-09" db="EMBL/GenBank/DDBJ databases">
        <title>Genome seq and assembly of Tianweitania sp.</title>
        <authorList>
            <person name="Chhetri G."/>
        </authorList>
    </citation>
    <scope>NUCLEOTIDE SEQUENCE</scope>
    <source>
        <strain evidence="5">Rool2</strain>
    </source>
</reference>
<comment type="similarity">
    <text evidence="1">Belongs to the bacterial sugar transferase family.</text>
</comment>
<name>A0A8J6U8P3_9HYPH</name>
<dbReference type="GO" id="GO:0016780">
    <property type="term" value="F:phosphotransferase activity, for other substituted phosphate groups"/>
    <property type="evidence" value="ECO:0007669"/>
    <property type="project" value="TreeGrafter"/>
</dbReference>
<evidence type="ECO:0000256" key="3">
    <source>
        <dbReference type="SAM" id="Phobius"/>
    </source>
</evidence>
<dbReference type="Pfam" id="PF02397">
    <property type="entry name" value="Bac_transf"/>
    <property type="match status" value="1"/>
</dbReference>
<evidence type="ECO:0000313" key="5">
    <source>
        <dbReference type="EMBL" id="MBD0415977.1"/>
    </source>
</evidence>
<keyword evidence="6" id="KW-1185">Reference proteome</keyword>
<keyword evidence="3" id="KW-1133">Transmembrane helix</keyword>
<dbReference type="GO" id="GO:0000271">
    <property type="term" value="P:polysaccharide biosynthetic process"/>
    <property type="evidence" value="ECO:0007669"/>
    <property type="project" value="UniProtKB-KW"/>
</dbReference>
<dbReference type="InterPro" id="IPR003362">
    <property type="entry name" value="Bact_transf"/>
</dbReference>